<organism evidence="1 2">
    <name type="scientific">Bombilactobacillus bombi</name>
    <dbReference type="NCBI Taxonomy" id="1303590"/>
    <lineage>
        <taxon>Bacteria</taxon>
        <taxon>Bacillati</taxon>
        <taxon>Bacillota</taxon>
        <taxon>Bacilli</taxon>
        <taxon>Lactobacillales</taxon>
        <taxon>Lactobacillaceae</taxon>
        <taxon>Bombilactobacillus</taxon>
    </lineage>
</organism>
<accession>A0A3R6V029</accession>
<gene>
    <name evidence="1" type="ORF">DS831_01645</name>
</gene>
<dbReference type="EMBL" id="QOCR01000001">
    <property type="protein sequence ID" value="RHW52060.1"/>
    <property type="molecule type" value="Genomic_DNA"/>
</dbReference>
<reference evidence="1 2" key="1">
    <citation type="submission" date="2018-07" db="EMBL/GenBank/DDBJ databases">
        <title>Genome sequences of six Lactobacillus spp. isolated from bumble bee guts.</title>
        <authorList>
            <person name="Motta E.V.S."/>
            <person name="Moran N.A."/>
        </authorList>
    </citation>
    <scope>NUCLEOTIDE SEQUENCE [LARGE SCALE GENOMIC DNA]</scope>
    <source>
        <strain evidence="1 2">BI-1.1</strain>
    </source>
</reference>
<evidence type="ECO:0000313" key="2">
    <source>
        <dbReference type="Proteomes" id="UP000284109"/>
    </source>
</evidence>
<dbReference type="Gene3D" id="1.20.1290.10">
    <property type="entry name" value="AhpD-like"/>
    <property type="match status" value="1"/>
</dbReference>
<dbReference type="InterPro" id="IPR029032">
    <property type="entry name" value="AhpD-like"/>
</dbReference>
<evidence type="ECO:0008006" key="3">
    <source>
        <dbReference type="Google" id="ProtNLM"/>
    </source>
</evidence>
<dbReference type="AlphaFoldDB" id="A0A3R6V029"/>
<dbReference type="SUPFAM" id="SSF69118">
    <property type="entry name" value="AhpD-like"/>
    <property type="match status" value="1"/>
</dbReference>
<name>A0A3R6V029_9LACO</name>
<protein>
    <recommendedName>
        <fullName evidence="3">Carboxymuconolactone decarboxylase family protein</fullName>
    </recommendedName>
</protein>
<dbReference type="Proteomes" id="UP000284109">
    <property type="component" value="Unassembled WGS sequence"/>
</dbReference>
<evidence type="ECO:0000313" key="1">
    <source>
        <dbReference type="EMBL" id="RHW52060.1"/>
    </source>
</evidence>
<keyword evidence="2" id="KW-1185">Reference proteome</keyword>
<dbReference type="OrthoDB" id="9802489at2"/>
<proteinExistence type="predicted"/>
<dbReference type="PANTHER" id="PTHR33570:SF2">
    <property type="entry name" value="CARBOXYMUCONOLACTONE DECARBOXYLASE-LIKE DOMAIN-CONTAINING PROTEIN"/>
    <property type="match status" value="1"/>
</dbReference>
<sequence>MTQNELIIELNNLTANWLQDVDENCAQHLTTDRLLIPIIACTTQGTTTKIEVLTKKALNATIKPEIIVEVVLQLAPIVGILRVQQALECLQQCFDKEHIIYQRPTAEAHSNYGAQIQAKLYGTEIKDLLKNLPDKAGEFIPTALTEHFFNDFYGRILLSVAERERYELMALITLNVEFQIKAHALGSLKAGNHVGELVWSTIQLLPYIGFPQVINAVQLIQQAYQTLQNSK</sequence>
<dbReference type="RefSeq" id="WP_118899763.1">
    <property type="nucleotide sequence ID" value="NZ_QOCR01000001.1"/>
</dbReference>
<dbReference type="InterPro" id="IPR052512">
    <property type="entry name" value="4CMD/NDH-1_regulator"/>
</dbReference>
<comment type="caution">
    <text evidence="1">The sequence shown here is derived from an EMBL/GenBank/DDBJ whole genome shotgun (WGS) entry which is preliminary data.</text>
</comment>
<dbReference type="PANTHER" id="PTHR33570">
    <property type="entry name" value="4-CARBOXYMUCONOLACTONE DECARBOXYLASE FAMILY PROTEIN"/>
    <property type="match status" value="1"/>
</dbReference>